<sequence>MLFLGCMGKAINCILDDKIYNQVLEHKAKLQKQDTEK</sequence>
<comment type="caution">
    <text evidence="1">The sequence shown here is derived from an EMBL/GenBank/DDBJ whole genome shotgun (WGS) entry which is preliminary data.</text>
</comment>
<dbReference type="EMBL" id="LAZR01050505">
    <property type="protein sequence ID" value="KKK87205.1"/>
    <property type="molecule type" value="Genomic_DNA"/>
</dbReference>
<name>A0A0F8ZMH8_9ZZZZ</name>
<gene>
    <name evidence="1" type="ORF">LCGC14_2755550</name>
</gene>
<proteinExistence type="predicted"/>
<accession>A0A0F8ZMH8</accession>
<reference evidence="1" key="1">
    <citation type="journal article" date="2015" name="Nature">
        <title>Complex archaea that bridge the gap between prokaryotes and eukaryotes.</title>
        <authorList>
            <person name="Spang A."/>
            <person name="Saw J.H."/>
            <person name="Jorgensen S.L."/>
            <person name="Zaremba-Niedzwiedzka K."/>
            <person name="Martijn J."/>
            <person name="Lind A.E."/>
            <person name="van Eijk R."/>
            <person name="Schleper C."/>
            <person name="Guy L."/>
            <person name="Ettema T.J."/>
        </authorList>
    </citation>
    <scope>NUCLEOTIDE SEQUENCE</scope>
</reference>
<dbReference type="AlphaFoldDB" id="A0A0F8ZMH8"/>
<feature type="non-terminal residue" evidence="1">
    <location>
        <position position="37"/>
    </location>
</feature>
<protein>
    <submittedName>
        <fullName evidence="1">Uncharacterized protein</fullName>
    </submittedName>
</protein>
<organism evidence="1">
    <name type="scientific">marine sediment metagenome</name>
    <dbReference type="NCBI Taxonomy" id="412755"/>
    <lineage>
        <taxon>unclassified sequences</taxon>
        <taxon>metagenomes</taxon>
        <taxon>ecological metagenomes</taxon>
    </lineage>
</organism>
<evidence type="ECO:0000313" key="1">
    <source>
        <dbReference type="EMBL" id="KKK87205.1"/>
    </source>
</evidence>